<dbReference type="KEGG" id="mdx:BTO20_29995"/>
<name>A0A1Y0CAE7_9MYCO</name>
<proteinExistence type="predicted"/>
<accession>A0A1Y0CAE7</accession>
<evidence type="ECO:0000256" key="1">
    <source>
        <dbReference type="SAM" id="MobiDB-lite"/>
    </source>
</evidence>
<dbReference type="EMBL" id="CP020809">
    <property type="protein sequence ID" value="ART72223.1"/>
    <property type="molecule type" value="Genomic_DNA"/>
</dbReference>
<dbReference type="AlphaFoldDB" id="A0A1Y0CAE7"/>
<organism evidence="2 3">
    <name type="scientific">Mycobacterium dioxanotrophicus</name>
    <dbReference type="NCBI Taxonomy" id="482462"/>
    <lineage>
        <taxon>Bacteria</taxon>
        <taxon>Bacillati</taxon>
        <taxon>Actinomycetota</taxon>
        <taxon>Actinomycetes</taxon>
        <taxon>Mycobacteriales</taxon>
        <taxon>Mycobacteriaceae</taxon>
        <taxon>Mycobacterium</taxon>
    </lineage>
</organism>
<evidence type="ECO:0000313" key="3">
    <source>
        <dbReference type="Proteomes" id="UP000195331"/>
    </source>
</evidence>
<gene>
    <name evidence="2" type="ORF">BTO20_29995</name>
</gene>
<reference evidence="2 3" key="1">
    <citation type="submission" date="2017-04" db="EMBL/GenBank/DDBJ databases">
        <title>Whole Genome Sequence of 1,4-Dioxane Degrading Bacterium Mycobacterium dioxanotrophicus PH-06.</title>
        <authorList>
            <person name="He Y."/>
        </authorList>
    </citation>
    <scope>NUCLEOTIDE SEQUENCE [LARGE SCALE GENOMIC DNA]</scope>
    <source>
        <strain evidence="2 3">PH-06</strain>
    </source>
</reference>
<evidence type="ECO:0000313" key="2">
    <source>
        <dbReference type="EMBL" id="ART72223.1"/>
    </source>
</evidence>
<protein>
    <submittedName>
        <fullName evidence="2">Uncharacterized protein</fullName>
    </submittedName>
</protein>
<dbReference type="Proteomes" id="UP000195331">
    <property type="component" value="Chromosome"/>
</dbReference>
<keyword evidence="3" id="KW-1185">Reference proteome</keyword>
<feature type="region of interest" description="Disordered" evidence="1">
    <location>
        <begin position="43"/>
        <end position="69"/>
    </location>
</feature>
<sequence>MHDIEMIDFELWVISVIRAACRRDSVRLPNIARADELLDERLSLAHPPTQCPTGPTVRDRTSQHRRKRS</sequence>